<dbReference type="InterPro" id="IPR012338">
    <property type="entry name" value="Beta-lactam/transpept-like"/>
</dbReference>
<keyword evidence="3" id="KW-1185">Reference proteome</keyword>
<accession>A0ABT0FS85</accession>
<dbReference type="EMBL" id="JAKRKC020000001">
    <property type="protein sequence ID" value="MCK2215201.1"/>
    <property type="molecule type" value="Genomic_DNA"/>
</dbReference>
<dbReference type="RefSeq" id="WP_242383509.1">
    <property type="nucleotide sequence ID" value="NZ_JAKRKC020000001.1"/>
</dbReference>
<evidence type="ECO:0000259" key="1">
    <source>
        <dbReference type="Pfam" id="PF00144"/>
    </source>
</evidence>
<evidence type="ECO:0000313" key="3">
    <source>
        <dbReference type="Proteomes" id="UP001317259"/>
    </source>
</evidence>
<dbReference type="Pfam" id="PF00144">
    <property type="entry name" value="Beta-lactamase"/>
    <property type="match status" value="1"/>
</dbReference>
<dbReference type="Gene3D" id="3.40.710.10">
    <property type="entry name" value="DD-peptidase/beta-lactamase superfamily"/>
    <property type="match status" value="1"/>
</dbReference>
<organism evidence="2 3">
    <name type="scientific">Actinomadura luzonensis</name>
    <dbReference type="NCBI Taxonomy" id="2805427"/>
    <lineage>
        <taxon>Bacteria</taxon>
        <taxon>Bacillati</taxon>
        <taxon>Actinomycetota</taxon>
        <taxon>Actinomycetes</taxon>
        <taxon>Streptosporangiales</taxon>
        <taxon>Thermomonosporaceae</taxon>
        <taxon>Actinomadura</taxon>
    </lineage>
</organism>
<dbReference type="InterPro" id="IPR001466">
    <property type="entry name" value="Beta-lactam-related"/>
</dbReference>
<sequence>MLHLIAGQALAVKAVTLITAIAVSATLPPQHDQSRAYDQADLQHDADAVRDAGVVGVQAQVVGPDGKSMIATSGVADLRTRRPVPANGYFRIGSNNKTFVATVILQLVSEGRLSLDDTVEQWLPGLVTGNGNDGGKMSVRDLLQHTSGIHDDYPYPTAIGSAKEYYQHRFDTFTPEQVVARAMRHQPDFAPGERWSYANTGYALLGMIIKRVTGRLWHQEVEDRIIRPLGLRHTLWPGRSAKVPQPHARGYDFYSAKGKPTDVTEHRDADASGGLISTTADLNRFFRALLGGKLLGRAELAQMRHTVPVDEQTDRIWPGARYGLGVFTRPLSCGGVSWGHGGDILGYMTRTGVSADGKLSVIVSMSSERKDSLDALLRQDKAAATLIDHVLCRKA</sequence>
<evidence type="ECO:0000313" key="2">
    <source>
        <dbReference type="EMBL" id="MCK2215201.1"/>
    </source>
</evidence>
<name>A0ABT0FS85_9ACTN</name>
<dbReference type="PANTHER" id="PTHR46825">
    <property type="entry name" value="D-ALANYL-D-ALANINE-CARBOXYPEPTIDASE/ENDOPEPTIDASE AMPH"/>
    <property type="match status" value="1"/>
</dbReference>
<protein>
    <submittedName>
        <fullName evidence="2">Beta-lactamase family protein</fullName>
    </submittedName>
</protein>
<reference evidence="2 3" key="1">
    <citation type="submission" date="2022-04" db="EMBL/GenBank/DDBJ databases">
        <title>Genome draft of Actinomadura sp. ATCC 31491.</title>
        <authorList>
            <person name="Shi X."/>
            <person name="Du Y."/>
        </authorList>
    </citation>
    <scope>NUCLEOTIDE SEQUENCE [LARGE SCALE GENOMIC DNA]</scope>
    <source>
        <strain evidence="2 3">ATCC 31491</strain>
    </source>
</reference>
<gene>
    <name evidence="2" type="ORF">MF672_015600</name>
</gene>
<dbReference type="PANTHER" id="PTHR46825:SF7">
    <property type="entry name" value="D-ALANYL-D-ALANINE CARBOXYPEPTIDASE"/>
    <property type="match status" value="1"/>
</dbReference>
<dbReference type="SUPFAM" id="SSF56601">
    <property type="entry name" value="beta-lactamase/transpeptidase-like"/>
    <property type="match status" value="1"/>
</dbReference>
<dbReference type="Proteomes" id="UP001317259">
    <property type="component" value="Unassembled WGS sequence"/>
</dbReference>
<comment type="caution">
    <text evidence="2">The sequence shown here is derived from an EMBL/GenBank/DDBJ whole genome shotgun (WGS) entry which is preliminary data.</text>
</comment>
<feature type="domain" description="Beta-lactamase-related" evidence="1">
    <location>
        <begin position="50"/>
        <end position="374"/>
    </location>
</feature>
<proteinExistence type="predicted"/>
<dbReference type="InterPro" id="IPR050491">
    <property type="entry name" value="AmpC-like"/>
</dbReference>